<protein>
    <submittedName>
        <fullName evidence="1">Uncharacterized protein</fullName>
    </submittedName>
</protein>
<dbReference type="AlphaFoldDB" id="A0A0E2BG54"/>
<accession>A0A0E2BG54</accession>
<evidence type="ECO:0000313" key="2">
    <source>
        <dbReference type="Proteomes" id="UP000006329"/>
    </source>
</evidence>
<organism evidence="1 2">
    <name type="scientific">Leptospira santarosai str. MOR084</name>
    <dbReference type="NCBI Taxonomy" id="1049984"/>
    <lineage>
        <taxon>Bacteria</taxon>
        <taxon>Pseudomonadati</taxon>
        <taxon>Spirochaetota</taxon>
        <taxon>Spirochaetia</taxon>
        <taxon>Leptospirales</taxon>
        <taxon>Leptospiraceae</taxon>
        <taxon>Leptospira</taxon>
    </lineage>
</organism>
<gene>
    <name evidence="1" type="ORF">LEP1GSC179_2181</name>
</gene>
<name>A0A0E2BG54_9LEPT</name>
<sequence>MYQLRLFKISERIESFVFSEIFFLLFFDFQRAAKTKIIPKSGIYREKFHE</sequence>
<evidence type="ECO:0000313" key="1">
    <source>
        <dbReference type="EMBL" id="EKO33901.1"/>
    </source>
</evidence>
<proteinExistence type="predicted"/>
<dbReference type="EMBL" id="AHON02000042">
    <property type="protein sequence ID" value="EKO33901.1"/>
    <property type="molecule type" value="Genomic_DNA"/>
</dbReference>
<comment type="caution">
    <text evidence="1">The sequence shown here is derived from an EMBL/GenBank/DDBJ whole genome shotgun (WGS) entry which is preliminary data.</text>
</comment>
<dbReference type="Proteomes" id="UP000006329">
    <property type="component" value="Unassembled WGS sequence"/>
</dbReference>
<keyword evidence="2" id="KW-1185">Reference proteome</keyword>
<reference evidence="1" key="1">
    <citation type="submission" date="2012-10" db="EMBL/GenBank/DDBJ databases">
        <authorList>
            <person name="Harkins D.M."/>
            <person name="Durkin A.S."/>
            <person name="Brinkac L.M."/>
            <person name="Haft D.H."/>
            <person name="Selengut J.D."/>
            <person name="Sanka R."/>
            <person name="DePew J."/>
            <person name="Purushe J."/>
            <person name="Matthias M.A."/>
            <person name="Vinetz J.M."/>
            <person name="Sutton G.G."/>
            <person name="Nierman W.C."/>
            <person name="Fouts D.E."/>
        </authorList>
    </citation>
    <scope>NUCLEOTIDE SEQUENCE [LARGE SCALE GENOMIC DNA]</scope>
    <source>
        <strain evidence="1">MOR084</strain>
    </source>
</reference>